<dbReference type="InterPro" id="IPR000878">
    <property type="entry name" value="4pyrrol_Mease"/>
</dbReference>
<dbReference type="InterPro" id="IPR006363">
    <property type="entry name" value="Cbl_synth_CobJ/CibH_dom"/>
</dbReference>
<evidence type="ECO:0000259" key="6">
    <source>
        <dbReference type="Pfam" id="PF00590"/>
    </source>
</evidence>
<feature type="domain" description="Tetrapyrrole methylase" evidence="6">
    <location>
        <begin position="17"/>
        <end position="238"/>
    </location>
</feature>
<evidence type="ECO:0000256" key="5">
    <source>
        <dbReference type="ARBA" id="ARBA00022691"/>
    </source>
</evidence>
<dbReference type="Pfam" id="PF00590">
    <property type="entry name" value="TP_methylase"/>
    <property type="match status" value="1"/>
</dbReference>
<dbReference type="UniPathway" id="UPA00148"/>
<keyword evidence="4 7" id="KW-0808">Transferase</keyword>
<dbReference type="Proteomes" id="UP000263012">
    <property type="component" value="Chromosome"/>
</dbReference>
<keyword evidence="2" id="KW-0169">Cobalamin biosynthesis</keyword>
<keyword evidence="3 7" id="KW-0489">Methyltransferase</keyword>
<dbReference type="InterPro" id="IPR014777">
    <property type="entry name" value="4pyrrole_Mease_sub1"/>
</dbReference>
<dbReference type="Gene3D" id="3.30.950.10">
    <property type="entry name" value="Methyltransferase, Cobalt-precorrin-4 Transmethylase, Domain 2"/>
    <property type="match status" value="1"/>
</dbReference>
<dbReference type="PANTHER" id="PTHR47036">
    <property type="entry name" value="COBALT-FACTOR III C(17)-METHYLTRANSFERASE-RELATED"/>
    <property type="match status" value="1"/>
</dbReference>
<dbReference type="GO" id="GO:0032259">
    <property type="term" value="P:methylation"/>
    <property type="evidence" value="ECO:0007669"/>
    <property type="project" value="UniProtKB-KW"/>
</dbReference>
<name>A0A343TNY5_9EURY</name>
<dbReference type="GO" id="GO:0009236">
    <property type="term" value="P:cobalamin biosynthetic process"/>
    <property type="evidence" value="ECO:0007669"/>
    <property type="project" value="UniProtKB-UniPathway"/>
</dbReference>
<dbReference type="RefSeq" id="WP_119821448.1">
    <property type="nucleotide sequence ID" value="NZ_CP025066.1"/>
</dbReference>
<keyword evidence="8" id="KW-1185">Reference proteome</keyword>
<dbReference type="Gene3D" id="3.40.1010.10">
    <property type="entry name" value="Cobalt-precorrin-4 Transmethylase, Domain 1"/>
    <property type="match status" value="1"/>
</dbReference>
<sequence length="308" mass="33234">MTGDSQQSDGRTDDYGTLYVVGIGPGLPAHATRRAREVIRDADCVIVADLYRQFLCEDGIIPPAARERGSAGGNGTTFDEDVIVRNDGREQTLVRSSMGRQRELAELSFRRVRDGDDVVHVSGGDPNVYGKADLLFSAAERAGAADVPIEVVPGVTAATGAAAALGAPLSNDFCTISLSEKWRPWSEIERKLRAAAESGFVIVLYNPRGNHRRALAVIREERDGGVPVAVVTDVGRKEAGRVGEQRRIATLEELLDVDGGDNNNDAGDDPIDAMATTIVVGNARTEIRETADRRYLFTPRGDREIADF</sequence>
<keyword evidence="5" id="KW-0949">S-adenosyl-L-methionine</keyword>
<dbReference type="EC" id="2.1.1.131" evidence="7"/>
<proteinExistence type="predicted"/>
<dbReference type="InterPro" id="IPR035996">
    <property type="entry name" value="4pyrrol_Methylase_sf"/>
</dbReference>
<organism evidence="7 8">
    <name type="scientific">Halalkaliarchaeum desulfuricum</name>
    <dbReference type="NCBI Taxonomy" id="2055893"/>
    <lineage>
        <taxon>Archaea</taxon>
        <taxon>Methanobacteriati</taxon>
        <taxon>Methanobacteriota</taxon>
        <taxon>Stenosarchaea group</taxon>
        <taxon>Halobacteria</taxon>
        <taxon>Halobacteriales</taxon>
        <taxon>Haloferacaceae</taxon>
        <taxon>Halalkaliarchaeum</taxon>
    </lineage>
</organism>
<gene>
    <name evidence="7" type="primary">cbiH</name>
    <name evidence="7" type="ORF">AArcSl_3201</name>
</gene>
<evidence type="ECO:0000256" key="3">
    <source>
        <dbReference type="ARBA" id="ARBA00022603"/>
    </source>
</evidence>
<dbReference type="CDD" id="cd11646">
    <property type="entry name" value="Precorrin_3B_C17_MT"/>
    <property type="match status" value="1"/>
</dbReference>
<dbReference type="KEGG" id="hdf:AArcSl_3201"/>
<evidence type="ECO:0000313" key="7">
    <source>
        <dbReference type="EMBL" id="AUX10807.1"/>
    </source>
</evidence>
<dbReference type="GO" id="GO:0030789">
    <property type="term" value="F:precorrin-3B C17-methyltransferase activity"/>
    <property type="evidence" value="ECO:0007669"/>
    <property type="project" value="UniProtKB-EC"/>
</dbReference>
<reference evidence="8" key="1">
    <citation type="submission" date="2017-11" db="EMBL/GenBank/DDBJ databases">
        <title>Phenotypic and genomic properties of facultatively anaerobic sulfur-reducing natronoarchaea from hypersaline soda lakes.</title>
        <authorList>
            <person name="Sorokin D.Y."/>
            <person name="Kublanov I.V."/>
            <person name="Roman P."/>
            <person name="Sinninghe Damste J.S."/>
            <person name="Golyshin P.N."/>
            <person name="Rojo D."/>
            <person name="Ciordia S."/>
            <person name="Mena M.D.C."/>
            <person name="Ferrer M."/>
            <person name="Messina E."/>
            <person name="Smedile F."/>
            <person name="La Spada G."/>
            <person name="La Cono V."/>
            <person name="Yakimov M.M."/>
        </authorList>
    </citation>
    <scope>NUCLEOTIDE SEQUENCE [LARGE SCALE GENOMIC DNA]</scope>
    <source>
        <strain evidence="8">AArc-Sl</strain>
    </source>
</reference>
<evidence type="ECO:0000313" key="8">
    <source>
        <dbReference type="Proteomes" id="UP000263012"/>
    </source>
</evidence>
<dbReference type="OrthoDB" id="192663at2157"/>
<protein>
    <submittedName>
        <fullName evidence="7">Precorrin-3B C17-methyltransferase</fullName>
        <ecNumber evidence="7">2.1.1.131</ecNumber>
    </submittedName>
</protein>
<dbReference type="GeneID" id="37879565"/>
<accession>A0A343TNY5</accession>
<dbReference type="InterPro" id="IPR014776">
    <property type="entry name" value="4pyrrole_Mease_sub2"/>
</dbReference>
<comment type="pathway">
    <text evidence="1">Cofactor biosynthesis; adenosylcobalamin biosynthesis.</text>
</comment>
<evidence type="ECO:0000256" key="4">
    <source>
        <dbReference type="ARBA" id="ARBA00022679"/>
    </source>
</evidence>
<dbReference type="EMBL" id="CP025066">
    <property type="protein sequence ID" value="AUX10807.1"/>
    <property type="molecule type" value="Genomic_DNA"/>
</dbReference>
<dbReference type="InterPro" id="IPR051810">
    <property type="entry name" value="Precorrin_MeTrfase"/>
</dbReference>
<evidence type="ECO:0000256" key="2">
    <source>
        <dbReference type="ARBA" id="ARBA00022573"/>
    </source>
</evidence>
<dbReference type="SUPFAM" id="SSF53790">
    <property type="entry name" value="Tetrapyrrole methylase"/>
    <property type="match status" value="1"/>
</dbReference>
<evidence type="ECO:0000256" key="1">
    <source>
        <dbReference type="ARBA" id="ARBA00004953"/>
    </source>
</evidence>
<dbReference type="PANTHER" id="PTHR47036:SF1">
    <property type="entry name" value="COBALT-FACTOR III C(17)-METHYLTRANSFERASE-RELATED"/>
    <property type="match status" value="1"/>
</dbReference>
<dbReference type="AlphaFoldDB" id="A0A343TNY5"/>